<accession>A0A8J7K1T1</accession>
<organism evidence="1 2">
    <name type="scientific">Plectonema cf. radiosum LEGE 06105</name>
    <dbReference type="NCBI Taxonomy" id="945769"/>
    <lineage>
        <taxon>Bacteria</taxon>
        <taxon>Bacillati</taxon>
        <taxon>Cyanobacteriota</taxon>
        <taxon>Cyanophyceae</taxon>
        <taxon>Oscillatoriophycideae</taxon>
        <taxon>Oscillatoriales</taxon>
        <taxon>Microcoleaceae</taxon>
        <taxon>Plectonema</taxon>
    </lineage>
</organism>
<dbReference type="Gene3D" id="2.150.10.10">
    <property type="entry name" value="Serralysin-like metalloprotease, C-terminal"/>
    <property type="match status" value="1"/>
</dbReference>
<proteinExistence type="predicted"/>
<dbReference type="AlphaFoldDB" id="A0A8J7K1T1"/>
<name>A0A8J7K1T1_9CYAN</name>
<sequence length="295" mass="30309">MGLTLDNSDVVEGDTITLTLNVDGEIPAEGVTVLVNDTNSVANQLRSLTEFDVAQIEYTGISEFPRPADGDSGIFVTITEPTATITVPILDDGVDEDDASESFTFEVIDGEAYQVDSDRGAVTLNISDAVATTPTSPTFGTISSDIIEVEGSNGLIFAGSSDDLIDASISSTGSNRIYGGSGNDTVILGSADRIIGGEGDDKFFALSGGDNIITGGAGENQFWIATAEIPQAANIITDFTLGEDVLGIAGLGIGFDDLSITGQDDNTLIAVNGSDLAILQGIGADSLSADNFAFV</sequence>
<dbReference type="InterPro" id="IPR011049">
    <property type="entry name" value="Serralysin-like_metalloprot_C"/>
</dbReference>
<dbReference type="Proteomes" id="UP000620559">
    <property type="component" value="Unassembled WGS sequence"/>
</dbReference>
<gene>
    <name evidence="1" type="ORF">IQ247_20545</name>
</gene>
<dbReference type="EMBL" id="JADEWL010000082">
    <property type="protein sequence ID" value="MBE9215026.1"/>
    <property type="molecule type" value="Genomic_DNA"/>
</dbReference>
<evidence type="ECO:0000313" key="2">
    <source>
        <dbReference type="Proteomes" id="UP000620559"/>
    </source>
</evidence>
<evidence type="ECO:0000313" key="1">
    <source>
        <dbReference type="EMBL" id="MBE9215026.1"/>
    </source>
</evidence>
<protein>
    <submittedName>
        <fullName evidence="1">Calcium-binding protein</fullName>
    </submittedName>
</protein>
<reference evidence="1" key="1">
    <citation type="submission" date="2020-10" db="EMBL/GenBank/DDBJ databases">
        <authorList>
            <person name="Castelo-Branco R."/>
            <person name="Eusebio N."/>
            <person name="Adriana R."/>
            <person name="Vieira A."/>
            <person name="Brugerolle De Fraissinette N."/>
            <person name="Rezende De Castro R."/>
            <person name="Schneider M.P."/>
            <person name="Vasconcelos V."/>
            <person name="Leao P.N."/>
        </authorList>
    </citation>
    <scope>NUCLEOTIDE SEQUENCE</scope>
    <source>
        <strain evidence="1">LEGE 06105</strain>
    </source>
</reference>
<comment type="caution">
    <text evidence="1">The sequence shown here is derived from an EMBL/GenBank/DDBJ whole genome shotgun (WGS) entry which is preliminary data.</text>
</comment>
<dbReference type="PRINTS" id="PR00313">
    <property type="entry name" value="CABNDNGRPT"/>
</dbReference>
<keyword evidence="2" id="KW-1185">Reference proteome</keyword>
<dbReference type="SUPFAM" id="SSF51120">
    <property type="entry name" value="beta-Roll"/>
    <property type="match status" value="1"/>
</dbReference>